<evidence type="ECO:0000313" key="4">
    <source>
        <dbReference type="Proteomes" id="UP001240150"/>
    </source>
</evidence>
<keyword evidence="1" id="KW-0472">Membrane</keyword>
<evidence type="ECO:0000313" key="3">
    <source>
        <dbReference type="EMBL" id="WIM94082.1"/>
    </source>
</evidence>
<keyword evidence="1" id="KW-1133">Transmembrane helix</keyword>
<gene>
    <name evidence="3" type="ORF">ACTOB_006083</name>
</gene>
<keyword evidence="1" id="KW-0812">Transmembrane</keyword>
<keyword evidence="4" id="KW-1185">Reference proteome</keyword>
<dbReference type="Gene3D" id="3.30.70.3040">
    <property type="match status" value="1"/>
</dbReference>
<evidence type="ECO:0000256" key="1">
    <source>
        <dbReference type="SAM" id="Phobius"/>
    </source>
</evidence>
<name>A0ABY8W9P7_9ACTN</name>
<feature type="transmembrane region" description="Helical" evidence="1">
    <location>
        <begin position="41"/>
        <end position="60"/>
    </location>
</feature>
<protein>
    <submittedName>
        <fullName evidence="3">Permease-like cell division protein FtsX</fullName>
    </submittedName>
</protein>
<dbReference type="InterPro" id="IPR040690">
    <property type="entry name" value="FtsX_ECD"/>
</dbReference>
<dbReference type="Pfam" id="PF18075">
    <property type="entry name" value="FtsX_ECD"/>
    <property type="match status" value="1"/>
</dbReference>
<feature type="domain" description="FtsX extracellular" evidence="2">
    <location>
        <begin position="100"/>
        <end position="188"/>
    </location>
</feature>
<accession>A0ABY8W9P7</accession>
<reference evidence="3 4" key="1">
    <citation type="submission" date="2023-06" db="EMBL/GenBank/DDBJ databases">
        <authorList>
            <person name="Yushchuk O."/>
            <person name="Binda E."/>
            <person name="Ruckert-Reed C."/>
            <person name="Fedorenko V."/>
            <person name="Kalinowski J."/>
            <person name="Marinelli F."/>
        </authorList>
    </citation>
    <scope>NUCLEOTIDE SEQUENCE [LARGE SCALE GENOMIC DNA]</scope>
    <source>
        <strain evidence="3 4">NRRL 3884</strain>
    </source>
</reference>
<organism evidence="3 4">
    <name type="scientific">Actinoplanes oblitus</name>
    <dbReference type="NCBI Taxonomy" id="3040509"/>
    <lineage>
        <taxon>Bacteria</taxon>
        <taxon>Bacillati</taxon>
        <taxon>Actinomycetota</taxon>
        <taxon>Actinomycetes</taxon>
        <taxon>Micromonosporales</taxon>
        <taxon>Micromonosporaceae</taxon>
        <taxon>Actinoplanes</taxon>
    </lineage>
</organism>
<sequence length="203" mass="21538">MEPDLRRRFDLAVSADPGADPGEMAQVAMLHGGRIRHRRRLAVAGSAAAVVALVVAVGAVDLTESAAPPAGRPAMVTAGMRLPAPECSPEPVATDATDVVIFLPGATARQRSAIGQALHDDERIASWLFESREEAYARFAEHYQDSPDFVGAVDRDSVPEAFRLRLRDPARFSAFRQEYAAKPGVGTVVGRVCPASAPLGGIL</sequence>
<evidence type="ECO:0000259" key="2">
    <source>
        <dbReference type="Pfam" id="PF18075"/>
    </source>
</evidence>
<dbReference type="RefSeq" id="WP_284915285.1">
    <property type="nucleotide sequence ID" value="NZ_CP126980.1"/>
</dbReference>
<dbReference type="EMBL" id="CP126980">
    <property type="protein sequence ID" value="WIM94082.1"/>
    <property type="molecule type" value="Genomic_DNA"/>
</dbReference>
<dbReference type="Proteomes" id="UP001240150">
    <property type="component" value="Chromosome"/>
</dbReference>
<proteinExistence type="predicted"/>